<protein>
    <recommendedName>
        <fullName evidence="1">Heterokaryon incompatibility domain-containing protein</fullName>
    </recommendedName>
</protein>
<evidence type="ECO:0000259" key="1">
    <source>
        <dbReference type="Pfam" id="PF06985"/>
    </source>
</evidence>
<proteinExistence type="predicted"/>
<dbReference type="PANTHER" id="PTHR33112:SF16">
    <property type="entry name" value="HETEROKARYON INCOMPATIBILITY DOMAIN-CONTAINING PROTEIN"/>
    <property type="match status" value="1"/>
</dbReference>
<dbReference type="PANTHER" id="PTHR33112">
    <property type="entry name" value="DOMAIN PROTEIN, PUTATIVE-RELATED"/>
    <property type="match status" value="1"/>
</dbReference>
<dbReference type="EMBL" id="JBBPBF010000017">
    <property type="protein sequence ID" value="KAK7610590.1"/>
    <property type="molecule type" value="Genomic_DNA"/>
</dbReference>
<dbReference type="Proteomes" id="UP001367316">
    <property type="component" value="Unassembled WGS sequence"/>
</dbReference>
<comment type="caution">
    <text evidence="2">The sequence shown here is derived from an EMBL/GenBank/DDBJ whole genome shotgun (WGS) entry which is preliminary data.</text>
</comment>
<evidence type="ECO:0000313" key="2">
    <source>
        <dbReference type="EMBL" id="KAK7610590.1"/>
    </source>
</evidence>
<keyword evidence="3" id="KW-1185">Reference proteome</keyword>
<feature type="domain" description="Heterokaryon incompatibility" evidence="1">
    <location>
        <begin position="3"/>
        <end position="76"/>
    </location>
</feature>
<gene>
    <name evidence="2" type="ORF">JOL62DRAFT_104554</name>
</gene>
<reference evidence="2 3" key="1">
    <citation type="submission" date="2024-04" db="EMBL/GenBank/DDBJ databases">
        <title>Phyllosticta paracitricarpa is synonymous to the EU quarantine fungus P. citricarpa based on phylogenomic analyses.</title>
        <authorList>
            <consortium name="Lawrence Berkeley National Laboratory"/>
            <person name="Van ingen-buijs V.A."/>
            <person name="Van westerhoven A.C."/>
            <person name="Haridas S."/>
            <person name="Skiadas P."/>
            <person name="Martin F."/>
            <person name="Groenewald J.Z."/>
            <person name="Crous P.W."/>
            <person name="Seidl M.F."/>
        </authorList>
    </citation>
    <scope>NUCLEOTIDE SEQUENCE [LARGE SCALE GENOMIC DNA]</scope>
    <source>
        <strain evidence="2 3">CBS 141358</strain>
    </source>
</reference>
<dbReference type="InterPro" id="IPR010730">
    <property type="entry name" value="HET"/>
</dbReference>
<dbReference type="Pfam" id="PF06985">
    <property type="entry name" value="HET"/>
    <property type="match status" value="1"/>
</dbReference>
<organism evidence="2 3">
    <name type="scientific">Phyllosticta paracitricarpa</name>
    <dbReference type="NCBI Taxonomy" id="2016321"/>
    <lineage>
        <taxon>Eukaryota</taxon>
        <taxon>Fungi</taxon>
        <taxon>Dikarya</taxon>
        <taxon>Ascomycota</taxon>
        <taxon>Pezizomycotina</taxon>
        <taxon>Dothideomycetes</taxon>
        <taxon>Dothideomycetes incertae sedis</taxon>
        <taxon>Botryosphaeriales</taxon>
        <taxon>Phyllostictaceae</taxon>
        <taxon>Phyllosticta</taxon>
    </lineage>
</organism>
<sequence length="173" mass="19911">MVACHHLGQRYLWVDRLYNLQDDDGTHGHKQAQLNIMVEIYKHALLTLVAATGMDVTSGLSGMSKPLWKTPKAMQLGFPVSRRSIWETCGWTHPEAVLSRHMILFTEHETIVEDEEGRLYWPRFRSTKGYSDYHSRLISDEKAIENYKRRHLGCQKDGMIAFSGACNHIFGPH</sequence>
<name>A0ABR1N5V7_9PEZI</name>
<evidence type="ECO:0000313" key="3">
    <source>
        <dbReference type="Proteomes" id="UP001367316"/>
    </source>
</evidence>
<accession>A0ABR1N5V7</accession>